<dbReference type="Proteomes" id="UP001597459">
    <property type="component" value="Unassembled WGS sequence"/>
</dbReference>
<evidence type="ECO:0000313" key="2">
    <source>
        <dbReference type="Proteomes" id="UP001597459"/>
    </source>
</evidence>
<comment type="caution">
    <text evidence="1">The sequence shown here is derived from an EMBL/GenBank/DDBJ whole genome shotgun (WGS) entry which is preliminary data.</text>
</comment>
<reference evidence="2" key="1">
    <citation type="journal article" date="2019" name="Int. J. Syst. Evol. Microbiol.">
        <title>The Global Catalogue of Microorganisms (GCM) 10K type strain sequencing project: providing services to taxonomists for standard genome sequencing and annotation.</title>
        <authorList>
            <consortium name="The Broad Institute Genomics Platform"/>
            <consortium name="The Broad Institute Genome Sequencing Center for Infectious Disease"/>
            <person name="Wu L."/>
            <person name="Ma J."/>
        </authorList>
    </citation>
    <scope>NUCLEOTIDE SEQUENCE [LARGE SCALE GENOMIC DNA]</scope>
    <source>
        <strain evidence="2">KCTC 42423</strain>
    </source>
</reference>
<dbReference type="RefSeq" id="WP_176029920.1">
    <property type="nucleotide sequence ID" value="NZ_JBHSJV010000001.1"/>
</dbReference>
<evidence type="ECO:0000313" key="1">
    <source>
        <dbReference type="EMBL" id="MFD2593110.1"/>
    </source>
</evidence>
<keyword evidence="2" id="KW-1185">Reference proteome</keyword>
<organism evidence="1 2">
    <name type="scientific">Aquimarina hainanensis</name>
    <dbReference type="NCBI Taxonomy" id="1578017"/>
    <lineage>
        <taxon>Bacteria</taxon>
        <taxon>Pseudomonadati</taxon>
        <taxon>Bacteroidota</taxon>
        <taxon>Flavobacteriia</taxon>
        <taxon>Flavobacteriales</taxon>
        <taxon>Flavobacteriaceae</taxon>
        <taxon>Aquimarina</taxon>
    </lineage>
</organism>
<protein>
    <submittedName>
        <fullName evidence="1">Uncharacterized protein</fullName>
    </submittedName>
</protein>
<gene>
    <name evidence="1" type="ORF">ACFSTE_19890</name>
</gene>
<dbReference type="EMBL" id="JBHULX010000039">
    <property type="protein sequence ID" value="MFD2593110.1"/>
    <property type="molecule type" value="Genomic_DNA"/>
</dbReference>
<proteinExistence type="predicted"/>
<sequence length="127" mass="15379">MYSINYVLSKSILGKNNHQEQMMIMQFKERIKNEFLIYDLETYVTTRLDNEYLGTLLQYFACKLSPNIREFFFEKNKENISYLEMFTQFSVKDDSIQSQIEKTFRHMYKILSRHDFLILIYLLGIIA</sequence>
<name>A0ABW5NCD5_9FLAO</name>
<accession>A0ABW5NCD5</accession>